<dbReference type="AlphaFoldDB" id="A0A7C8GVB0"/>
<comment type="caution">
    <text evidence="3">The sequence shown here is derived from an EMBL/GenBank/DDBJ whole genome shotgun (WGS) entry which is preliminary data.</text>
</comment>
<dbReference type="InterPro" id="IPR020904">
    <property type="entry name" value="Sc_DH/Rdtase_CS"/>
</dbReference>
<organism evidence="3 4">
    <name type="scientific">Gracilibacillus oryzae</name>
    <dbReference type="NCBI Taxonomy" id="1672701"/>
    <lineage>
        <taxon>Bacteria</taxon>
        <taxon>Bacillati</taxon>
        <taxon>Bacillota</taxon>
        <taxon>Bacilli</taxon>
        <taxon>Bacillales</taxon>
        <taxon>Bacillaceae</taxon>
        <taxon>Gracilibacillus</taxon>
    </lineage>
</organism>
<dbReference type="FunFam" id="3.40.50.720:FF:000084">
    <property type="entry name" value="Short-chain dehydrogenase reductase"/>
    <property type="match status" value="1"/>
</dbReference>
<evidence type="ECO:0000256" key="2">
    <source>
        <dbReference type="ARBA" id="ARBA00023002"/>
    </source>
</evidence>
<accession>A0A7C8GVB0</accession>
<dbReference type="PANTHER" id="PTHR42760">
    <property type="entry name" value="SHORT-CHAIN DEHYDROGENASES/REDUCTASES FAMILY MEMBER"/>
    <property type="match status" value="1"/>
</dbReference>
<evidence type="ECO:0000313" key="3">
    <source>
        <dbReference type="EMBL" id="KAB8138971.1"/>
    </source>
</evidence>
<evidence type="ECO:0000256" key="1">
    <source>
        <dbReference type="ARBA" id="ARBA00006484"/>
    </source>
</evidence>
<keyword evidence="2" id="KW-0560">Oxidoreductase</keyword>
<dbReference type="SUPFAM" id="SSF51735">
    <property type="entry name" value="NAD(P)-binding Rossmann-fold domains"/>
    <property type="match status" value="1"/>
</dbReference>
<reference evidence="3 4" key="1">
    <citation type="submission" date="2019-10" db="EMBL/GenBank/DDBJ databases">
        <title>Gracilibacillus sp. nov. isolated from rice seeds.</title>
        <authorList>
            <person name="He S."/>
        </authorList>
    </citation>
    <scope>NUCLEOTIDE SEQUENCE [LARGE SCALE GENOMIC DNA]</scope>
    <source>
        <strain evidence="3 4">TD8</strain>
    </source>
</reference>
<dbReference type="RefSeq" id="WP_153401263.1">
    <property type="nucleotide sequence ID" value="NZ_ML762424.1"/>
</dbReference>
<dbReference type="PRINTS" id="PR00081">
    <property type="entry name" value="GDHRDH"/>
</dbReference>
<dbReference type="EMBL" id="WEID01000009">
    <property type="protein sequence ID" value="KAB8138971.1"/>
    <property type="molecule type" value="Genomic_DNA"/>
</dbReference>
<dbReference type="GO" id="GO:0008206">
    <property type="term" value="P:bile acid metabolic process"/>
    <property type="evidence" value="ECO:0007669"/>
    <property type="project" value="UniProtKB-ARBA"/>
</dbReference>
<gene>
    <name evidence="3" type="ORF">F9U64_02395</name>
</gene>
<dbReference type="InterPro" id="IPR002347">
    <property type="entry name" value="SDR_fam"/>
</dbReference>
<protein>
    <submittedName>
        <fullName evidence="3">SDR family oxidoreductase</fullName>
    </submittedName>
</protein>
<comment type="similarity">
    <text evidence="1">Belongs to the short-chain dehydrogenases/reductases (SDR) family.</text>
</comment>
<dbReference type="Gene3D" id="3.40.50.720">
    <property type="entry name" value="NAD(P)-binding Rossmann-like Domain"/>
    <property type="match status" value="1"/>
</dbReference>
<keyword evidence="4" id="KW-1185">Reference proteome</keyword>
<dbReference type="GO" id="GO:0016616">
    <property type="term" value="F:oxidoreductase activity, acting on the CH-OH group of donors, NAD or NADP as acceptor"/>
    <property type="evidence" value="ECO:0007669"/>
    <property type="project" value="TreeGrafter"/>
</dbReference>
<name>A0A7C8GVB0_9BACI</name>
<sequence length="240" mass="26620">MSFQNKAVIVTGGSNGIGEAVVKAYLAEGAFVINADKEEPAFHHANLYYIKTDVSNPNDIEQLFSQIDNQFNQIDILINNAGISRFSSFYDLTVEEWDQVINTNLRSVFLCSQAAARRMRNNKNGGSLVHIASTRAFMSEPDTESYAASKGGIYALTHALAMTLQEDRITSNSISPGWIETTNYDQLRSIDHEQHPSNRVGNPEDIAKACLFLTNSSNNFINGENLTIDGGMTKKMIYEH</sequence>
<dbReference type="PRINTS" id="PR00080">
    <property type="entry name" value="SDRFAMILY"/>
</dbReference>
<evidence type="ECO:0000313" key="4">
    <source>
        <dbReference type="Proteomes" id="UP000480246"/>
    </source>
</evidence>
<dbReference type="Proteomes" id="UP000480246">
    <property type="component" value="Unassembled WGS sequence"/>
</dbReference>
<dbReference type="Pfam" id="PF13561">
    <property type="entry name" value="adh_short_C2"/>
    <property type="match status" value="1"/>
</dbReference>
<dbReference type="InterPro" id="IPR036291">
    <property type="entry name" value="NAD(P)-bd_dom_sf"/>
</dbReference>
<dbReference type="OrthoDB" id="9803333at2"/>
<proteinExistence type="inferred from homology"/>
<dbReference type="PROSITE" id="PS00061">
    <property type="entry name" value="ADH_SHORT"/>
    <property type="match status" value="1"/>
</dbReference>